<feature type="chain" id="PRO_5018340398" description="LPS-assembly protein LptD" evidence="4">
    <location>
        <begin position="21"/>
        <end position="811"/>
    </location>
</feature>
<feature type="domain" description="Organic solvent tolerance-like N-terminal" evidence="5">
    <location>
        <begin position="87"/>
        <end position="216"/>
    </location>
</feature>
<evidence type="ECO:0000259" key="5">
    <source>
        <dbReference type="Pfam" id="PF03968"/>
    </source>
</evidence>
<protein>
    <recommendedName>
        <fullName evidence="4">LPS-assembly protein LptD</fullName>
    </recommendedName>
</protein>
<keyword evidence="1 4" id="KW-0732">Signal</keyword>
<comment type="similarity">
    <text evidence="4">Belongs to the LptD family.</text>
</comment>
<dbReference type="GO" id="GO:1990351">
    <property type="term" value="C:transporter complex"/>
    <property type="evidence" value="ECO:0007669"/>
    <property type="project" value="TreeGrafter"/>
</dbReference>
<gene>
    <name evidence="4" type="primary">lptD</name>
    <name evidence="7" type="ORF">DFR27_1490</name>
</gene>
<feature type="signal peptide" evidence="4">
    <location>
        <begin position="1"/>
        <end position="20"/>
    </location>
</feature>
<dbReference type="AlphaFoldDB" id="A0A3M0ABI0"/>
<dbReference type="PANTHER" id="PTHR30189">
    <property type="entry name" value="LPS-ASSEMBLY PROTEIN"/>
    <property type="match status" value="1"/>
</dbReference>
<evidence type="ECO:0000256" key="2">
    <source>
        <dbReference type="ARBA" id="ARBA00023136"/>
    </source>
</evidence>
<dbReference type="RefSeq" id="WP_121876809.1">
    <property type="nucleotide sequence ID" value="NZ_REFJ01000003.1"/>
</dbReference>
<keyword evidence="3 4" id="KW-0998">Cell outer membrane</keyword>
<dbReference type="InterPro" id="IPR007543">
    <property type="entry name" value="LptD_C"/>
</dbReference>
<comment type="function">
    <text evidence="4">Together with LptE, is involved in the assembly of lipopolysaccharide (LPS) at the surface of the outer membrane.</text>
</comment>
<dbReference type="Pfam" id="PF03968">
    <property type="entry name" value="LptD_N"/>
    <property type="match status" value="1"/>
</dbReference>
<dbReference type="GO" id="GO:0015920">
    <property type="term" value="P:lipopolysaccharide transport"/>
    <property type="evidence" value="ECO:0007669"/>
    <property type="project" value="InterPro"/>
</dbReference>
<evidence type="ECO:0000259" key="6">
    <source>
        <dbReference type="Pfam" id="PF04453"/>
    </source>
</evidence>
<evidence type="ECO:0000313" key="7">
    <source>
        <dbReference type="EMBL" id="RMA80128.1"/>
    </source>
</evidence>
<dbReference type="Gene3D" id="2.60.450.10">
    <property type="entry name" value="Lipopolysaccharide (LPS) transport protein A like domain"/>
    <property type="match status" value="1"/>
</dbReference>
<comment type="caution">
    <text evidence="4">Lacks conserved residue(s) required for the propagation of feature annotation.</text>
</comment>
<sequence precursor="true">MLLKRIALIIVGTTLAGISAAEVIDPPVATCQPGADASRLDWVPLTELSPEQLATVRSRCCGTYIPPAEYLELAKNHSDNAPLLAGSDTSRLEDEGNTSVMEGNVFVRQGARQLTADLARINQSENRAELSGNVTFREPGVLLVGERASVTMSEGEAIIEGAEFVIHESGLRGRAGAIQLSEASALQLQDGGFTSCEPGNEQWYLRSESVELDTTTGLGTVTNAKFEVLGVPVLYLPWVQFPIDDRRMTGILFPELKIGSDGVDFSVPVYVNLAPNYDATITPRYIADRGAGLEVETRYLNRYQQTDLSGAYWERDKEFDDSRWLVGVDHVGGEDRNWYTRIDYQQVSDIDYFRDLGTYGLDIEAQTNLAQHAAVGYQTDIFHVGIETRRYQAISVTTQNRYRQMPHVFVEASYPFFTGLNVGFDLHNTNFSAYDNLDIDEGRRTNGSVFASYQKDWLPGYLKVGSSLHALSYDLSKLGQGSIATLESQASVPVSYIDGGVFFERYQDNSFAAMSVEPRLFYTYVPYKDQSNQPIFDTTLPLQTYQELFNPQRFSGNDRIGDNNRLTLGLTSRFIDNESGQEWLTIGVAQAFYFENRYVSLQPRLTQDVIDNPGLLPDLTDEEALELEYLRRDKSDIMFDSQLNLFDEWWISSSLNWDATDNQINQTASYLQYSKYGEALANLGVIYQRRGQGINAITGKVIDRNTYQSNLSVYAPLADTNWSAFGSWTHDITYSRRIDFMAGIEYDSCCWRVALAYQQWVEAGTAAEIDQLSERSAIRLQIELKGIGSGQSPVDKLISSIYGYTDYDENN</sequence>
<comment type="subunit">
    <text evidence="4">Component of the lipopolysaccharide transport and assembly complex. Interacts with LptE and LptA.</text>
</comment>
<evidence type="ECO:0000313" key="8">
    <source>
        <dbReference type="Proteomes" id="UP000267187"/>
    </source>
</evidence>
<dbReference type="PANTHER" id="PTHR30189:SF1">
    <property type="entry name" value="LPS-ASSEMBLY PROTEIN LPTD"/>
    <property type="match status" value="1"/>
</dbReference>
<dbReference type="GO" id="GO:0009279">
    <property type="term" value="C:cell outer membrane"/>
    <property type="evidence" value="ECO:0007669"/>
    <property type="project" value="UniProtKB-SubCell"/>
</dbReference>
<evidence type="ECO:0000256" key="1">
    <source>
        <dbReference type="ARBA" id="ARBA00022729"/>
    </source>
</evidence>
<organism evidence="7 8">
    <name type="scientific">Umboniibacter marinipuniceus</name>
    <dbReference type="NCBI Taxonomy" id="569599"/>
    <lineage>
        <taxon>Bacteria</taxon>
        <taxon>Pseudomonadati</taxon>
        <taxon>Pseudomonadota</taxon>
        <taxon>Gammaproteobacteria</taxon>
        <taxon>Cellvibrionales</taxon>
        <taxon>Cellvibrionaceae</taxon>
        <taxon>Umboniibacter</taxon>
    </lineage>
</organism>
<feature type="domain" description="LptD C-terminal" evidence="6">
    <location>
        <begin position="322"/>
        <end position="693"/>
    </location>
</feature>
<dbReference type="EMBL" id="REFJ01000003">
    <property type="protein sequence ID" value="RMA80128.1"/>
    <property type="molecule type" value="Genomic_DNA"/>
</dbReference>
<dbReference type="Pfam" id="PF04453">
    <property type="entry name" value="LptD"/>
    <property type="match status" value="1"/>
</dbReference>
<dbReference type="InterPro" id="IPR050218">
    <property type="entry name" value="LptD"/>
</dbReference>
<reference evidence="7 8" key="1">
    <citation type="submission" date="2018-10" db="EMBL/GenBank/DDBJ databases">
        <title>Genomic Encyclopedia of Type Strains, Phase IV (KMG-IV): sequencing the most valuable type-strain genomes for metagenomic binning, comparative biology and taxonomic classification.</title>
        <authorList>
            <person name="Goeker M."/>
        </authorList>
    </citation>
    <scope>NUCLEOTIDE SEQUENCE [LARGE SCALE GENOMIC DNA]</scope>
    <source>
        <strain evidence="7 8">DSM 25080</strain>
    </source>
</reference>
<dbReference type="InterPro" id="IPR005653">
    <property type="entry name" value="OstA-like_N"/>
</dbReference>
<evidence type="ECO:0000256" key="3">
    <source>
        <dbReference type="ARBA" id="ARBA00023237"/>
    </source>
</evidence>
<dbReference type="InterPro" id="IPR020889">
    <property type="entry name" value="LipoPS_assembly_LptD"/>
</dbReference>
<keyword evidence="2 4" id="KW-0472">Membrane</keyword>
<comment type="caution">
    <text evidence="7">The sequence shown here is derived from an EMBL/GenBank/DDBJ whole genome shotgun (WGS) entry which is preliminary data.</text>
</comment>
<name>A0A3M0ABI0_9GAMM</name>
<dbReference type="Proteomes" id="UP000267187">
    <property type="component" value="Unassembled WGS sequence"/>
</dbReference>
<comment type="subcellular location">
    <subcellularLocation>
        <location evidence="4">Cell outer membrane</location>
    </subcellularLocation>
</comment>
<accession>A0A3M0ABI0</accession>
<dbReference type="GO" id="GO:0043165">
    <property type="term" value="P:Gram-negative-bacterium-type cell outer membrane assembly"/>
    <property type="evidence" value="ECO:0007669"/>
    <property type="project" value="UniProtKB-UniRule"/>
</dbReference>
<proteinExistence type="inferred from homology"/>
<evidence type="ECO:0000256" key="4">
    <source>
        <dbReference type="HAMAP-Rule" id="MF_01411"/>
    </source>
</evidence>
<keyword evidence="8" id="KW-1185">Reference proteome</keyword>
<dbReference type="HAMAP" id="MF_01411">
    <property type="entry name" value="LPS_assembly_LptD"/>
    <property type="match status" value="1"/>
</dbReference>
<dbReference type="OrthoDB" id="9760225at2"/>